<comment type="caution">
    <text evidence="2">The sequence shown here is derived from an EMBL/GenBank/DDBJ whole genome shotgun (WGS) entry which is preliminary data.</text>
</comment>
<dbReference type="RefSeq" id="WP_258423348.1">
    <property type="nucleotide sequence ID" value="NZ_JANSUY010000007.1"/>
</dbReference>
<dbReference type="AlphaFoldDB" id="A0A9X2P711"/>
<dbReference type="Pfam" id="PF15887">
    <property type="entry name" value="Peptidase_Mx"/>
    <property type="match status" value="1"/>
</dbReference>
<reference evidence="2" key="1">
    <citation type="submission" date="2022-08" db="EMBL/GenBank/DDBJ databases">
        <authorList>
            <person name="Zhang D."/>
        </authorList>
    </citation>
    <scope>NUCLEOTIDE SEQUENCE</scope>
    <source>
        <strain evidence="2">XJ19-11</strain>
    </source>
</reference>
<name>A0A9X2P711_9BACT</name>
<sequence>MQIFQCDNCGHSVYFDNTVCLKCHNLLGFESKNLKMVSLQLNPDQKFTETTTGKGYHFCKNQALDVCNWVISDEVSEQYCIACSLNRIIPDITKKEYYDRWKKIESAKHRLIYALLRWDLPILSKAVDYEKGLAFNFKSDSTMPHGLRVMTGHANGLITMNIAEADDVEREMARNNMDEVYRTVLGHFRHEIGHYYWERLIWGTNRIDSFRANFGDETYSYQEALNQYYKYGAPADWNQNFISAYATMHPWESWAETWAHYMHIVDTLETAYFYGLSINPKVHESILVKSANITENAYYCRNFETIFDQWLPLSFMMNSINRSMGLRDLYPFVINLNVKEKLRYIHNVIHEATLD</sequence>
<dbReference type="InterPro" id="IPR011201">
    <property type="entry name" value="Zinc-ribbon_6_bact"/>
</dbReference>
<dbReference type="Pfam" id="PF10005">
    <property type="entry name" value="Zn_ribbon_DZR_6"/>
    <property type="match status" value="1"/>
</dbReference>
<dbReference type="EMBL" id="JANSUY010000007">
    <property type="protein sequence ID" value="MCR9015493.1"/>
    <property type="molecule type" value="Genomic_DNA"/>
</dbReference>
<accession>A0A9X2P711</accession>
<dbReference type="InterPro" id="IPR031321">
    <property type="entry name" value="UCP012641"/>
</dbReference>
<evidence type="ECO:0000259" key="1">
    <source>
        <dbReference type="Pfam" id="PF10005"/>
    </source>
</evidence>
<gene>
    <name evidence="2" type="ORF">NU887_10640</name>
</gene>
<dbReference type="Proteomes" id="UP001142175">
    <property type="component" value="Unassembled WGS sequence"/>
</dbReference>
<keyword evidence="3" id="KW-1185">Reference proteome</keyword>
<proteinExistence type="predicted"/>
<dbReference type="PIRSF" id="PIRSF012641">
    <property type="entry name" value="UCP012641"/>
    <property type="match status" value="1"/>
</dbReference>
<evidence type="ECO:0000313" key="2">
    <source>
        <dbReference type="EMBL" id="MCR9015493.1"/>
    </source>
</evidence>
<protein>
    <submittedName>
        <fullName evidence="2">Zinc-binding peptidase</fullName>
    </submittedName>
</protein>
<feature type="domain" description="Zinc-ribbon" evidence="1">
    <location>
        <begin position="4"/>
        <end position="93"/>
    </location>
</feature>
<dbReference type="Gene3D" id="3.40.390.70">
    <property type="match status" value="1"/>
</dbReference>
<organism evidence="2 3">
    <name type="scientific">Aquiflexum gelatinilyticum</name>
    <dbReference type="NCBI Taxonomy" id="2961943"/>
    <lineage>
        <taxon>Bacteria</taxon>
        <taxon>Pseudomonadati</taxon>
        <taxon>Bacteroidota</taxon>
        <taxon>Cytophagia</taxon>
        <taxon>Cytophagales</taxon>
        <taxon>Cyclobacteriaceae</taxon>
        <taxon>Aquiflexum</taxon>
    </lineage>
</organism>
<evidence type="ECO:0000313" key="3">
    <source>
        <dbReference type="Proteomes" id="UP001142175"/>
    </source>
</evidence>